<evidence type="ECO:0000313" key="4">
    <source>
        <dbReference type="EMBL" id="NEW08595.1"/>
    </source>
</evidence>
<organism evidence="4">
    <name type="scientific">Paenibacillus sp. SYP-B3998</name>
    <dbReference type="NCBI Taxonomy" id="2678564"/>
    <lineage>
        <taxon>Bacteria</taxon>
        <taxon>Bacillati</taxon>
        <taxon>Bacillota</taxon>
        <taxon>Bacilli</taxon>
        <taxon>Bacillales</taxon>
        <taxon>Paenibacillaceae</taxon>
        <taxon>Paenibacillus</taxon>
    </lineage>
</organism>
<dbReference type="SUPFAM" id="SSF53686">
    <property type="entry name" value="Tryptophan synthase beta subunit-like PLP-dependent enzymes"/>
    <property type="match status" value="1"/>
</dbReference>
<evidence type="ECO:0000256" key="2">
    <source>
        <dbReference type="ARBA" id="ARBA00022898"/>
    </source>
</evidence>
<dbReference type="InterPro" id="IPR050214">
    <property type="entry name" value="Cys_Synth/Cystath_Beta-Synth"/>
</dbReference>
<dbReference type="PANTHER" id="PTHR10314">
    <property type="entry name" value="CYSTATHIONINE BETA-SYNTHASE"/>
    <property type="match status" value="1"/>
</dbReference>
<dbReference type="EMBL" id="JAAIKC010000010">
    <property type="protein sequence ID" value="NEW08595.1"/>
    <property type="molecule type" value="Genomic_DNA"/>
</dbReference>
<dbReference type="GO" id="GO:1901605">
    <property type="term" value="P:alpha-amino acid metabolic process"/>
    <property type="evidence" value="ECO:0007669"/>
    <property type="project" value="UniProtKB-ARBA"/>
</dbReference>
<dbReference type="InterPro" id="IPR001926">
    <property type="entry name" value="TrpB-like_PALP"/>
</dbReference>
<dbReference type="InterPro" id="IPR036052">
    <property type="entry name" value="TrpB-like_PALP_sf"/>
</dbReference>
<keyword evidence="2" id="KW-0663">Pyridoxal phosphate</keyword>
<proteinExistence type="predicted"/>
<dbReference type="Pfam" id="PF00291">
    <property type="entry name" value="PALP"/>
    <property type="match status" value="1"/>
</dbReference>
<protein>
    <submittedName>
        <fullName evidence="4">Cysteine synthase family protein</fullName>
    </submittedName>
</protein>
<sequence>MIYRNITECIGNTPIVALEDELVPSGKKLFLKLDYFNPTFSVKDRTGFGMVKRALEQGEIKPGGILIESTSGNLGKSLAMLGAVYRFRVLIVVDPKISPSILKWYKAYGAETEMVTELDEDGGYQKTRYRKVKELLNNYPDAYWPNQYDNPSNPTYHFETTAQEIINFPMDAVVGAVSTGGHLCGISRLMKAKKPEVQVVACDVKGSAIFNKSFHSYLINGVGLSWRTENTDLSVIDHICMASDQEAISTCRLLAREHGLMIGGSGGLAVIAALSYLNHSNASTVLAIIPDTGINYLDQIYDDEWLDTKGITLLDRTELKQTITHMELFVPDGGFHYSS</sequence>
<dbReference type="Gene3D" id="3.40.50.1100">
    <property type="match status" value="2"/>
</dbReference>
<gene>
    <name evidence="4" type="ORF">GK047_21590</name>
</gene>
<feature type="domain" description="Tryptophan synthase beta chain-like PALP" evidence="3">
    <location>
        <begin position="6"/>
        <end position="291"/>
    </location>
</feature>
<dbReference type="CDD" id="cd01561">
    <property type="entry name" value="CBS_like"/>
    <property type="match status" value="1"/>
</dbReference>
<evidence type="ECO:0000256" key="1">
    <source>
        <dbReference type="ARBA" id="ARBA00001933"/>
    </source>
</evidence>
<comment type="caution">
    <text evidence="4">The sequence shown here is derived from an EMBL/GenBank/DDBJ whole genome shotgun (WGS) entry which is preliminary data.</text>
</comment>
<comment type="cofactor">
    <cofactor evidence="1">
        <name>pyridoxal 5'-phosphate</name>
        <dbReference type="ChEBI" id="CHEBI:597326"/>
    </cofactor>
</comment>
<name>A0A6G4A2I7_9BACL</name>
<evidence type="ECO:0000259" key="3">
    <source>
        <dbReference type="Pfam" id="PF00291"/>
    </source>
</evidence>
<reference evidence="4" key="1">
    <citation type="submission" date="2020-02" db="EMBL/GenBank/DDBJ databases">
        <authorList>
            <person name="Shen X.-R."/>
            <person name="Zhang Y.-X."/>
        </authorList>
    </citation>
    <scope>NUCLEOTIDE SEQUENCE</scope>
    <source>
        <strain evidence="4">SYP-B3998</strain>
    </source>
</reference>
<dbReference type="RefSeq" id="WP_163951619.1">
    <property type="nucleotide sequence ID" value="NZ_JAAIKC010000010.1"/>
</dbReference>
<dbReference type="AlphaFoldDB" id="A0A6G4A2I7"/>
<accession>A0A6G4A2I7</accession>